<keyword evidence="17" id="KW-1185">Reference proteome</keyword>
<dbReference type="AlphaFoldDB" id="A0A1H4JT17"/>
<keyword evidence="5 11" id="KW-0812">Transmembrane</keyword>
<dbReference type="RefSeq" id="WP_090328083.1">
    <property type="nucleotide sequence ID" value="NZ_FNSL01000001.1"/>
</dbReference>
<keyword evidence="13" id="KW-0732">Signal</keyword>
<dbReference type="InterPro" id="IPR000531">
    <property type="entry name" value="Beta-barrel_TonB"/>
</dbReference>
<dbReference type="InterPro" id="IPR012910">
    <property type="entry name" value="Plug_dom"/>
</dbReference>
<name>A0A1H4JT17_9HYPH</name>
<evidence type="ECO:0000256" key="8">
    <source>
        <dbReference type="ARBA" id="ARBA00023077"/>
    </source>
</evidence>
<evidence type="ECO:0000259" key="15">
    <source>
        <dbReference type="Pfam" id="PF07715"/>
    </source>
</evidence>
<keyword evidence="16" id="KW-0675">Receptor</keyword>
<reference evidence="17" key="1">
    <citation type="submission" date="2016-10" db="EMBL/GenBank/DDBJ databases">
        <authorList>
            <person name="Varghese N."/>
            <person name="Submissions S."/>
        </authorList>
    </citation>
    <scope>NUCLEOTIDE SEQUENCE [LARGE SCALE GENOMIC DNA]</scope>
    <source>
        <strain evidence="17">ES.061</strain>
    </source>
</reference>
<keyword evidence="7" id="KW-0406">Ion transport</keyword>
<evidence type="ECO:0000259" key="14">
    <source>
        <dbReference type="Pfam" id="PF00593"/>
    </source>
</evidence>
<dbReference type="SUPFAM" id="SSF56935">
    <property type="entry name" value="Porins"/>
    <property type="match status" value="1"/>
</dbReference>
<feature type="signal peptide" evidence="13">
    <location>
        <begin position="1"/>
        <end position="25"/>
    </location>
</feature>
<feature type="domain" description="TonB-dependent receptor plug" evidence="15">
    <location>
        <begin position="51"/>
        <end position="153"/>
    </location>
</feature>
<evidence type="ECO:0000256" key="4">
    <source>
        <dbReference type="ARBA" id="ARBA00022496"/>
    </source>
</evidence>
<organism evidence="16 17">
    <name type="scientific">Nitratireductor aquibiodomus</name>
    <dbReference type="NCBI Taxonomy" id="204799"/>
    <lineage>
        <taxon>Bacteria</taxon>
        <taxon>Pseudomonadati</taxon>
        <taxon>Pseudomonadota</taxon>
        <taxon>Alphaproteobacteria</taxon>
        <taxon>Hyphomicrobiales</taxon>
        <taxon>Phyllobacteriaceae</taxon>
        <taxon>Nitratireductor</taxon>
    </lineage>
</organism>
<dbReference type="PANTHER" id="PTHR32552:SF81">
    <property type="entry name" value="TONB-DEPENDENT OUTER MEMBRANE RECEPTOR"/>
    <property type="match status" value="1"/>
</dbReference>
<dbReference type="Gene3D" id="2.40.170.20">
    <property type="entry name" value="TonB-dependent receptor, beta-barrel domain"/>
    <property type="match status" value="1"/>
</dbReference>
<accession>A0A1H4JT17</accession>
<gene>
    <name evidence="16" type="ORF">SAMN05216452_1620</name>
</gene>
<evidence type="ECO:0000256" key="6">
    <source>
        <dbReference type="ARBA" id="ARBA00023004"/>
    </source>
</evidence>
<feature type="domain" description="TonB-dependent receptor-like beta-barrel" evidence="14">
    <location>
        <begin position="272"/>
        <end position="630"/>
    </location>
</feature>
<evidence type="ECO:0000256" key="7">
    <source>
        <dbReference type="ARBA" id="ARBA00023065"/>
    </source>
</evidence>
<keyword evidence="2 11" id="KW-0813">Transport</keyword>
<evidence type="ECO:0000256" key="2">
    <source>
        <dbReference type="ARBA" id="ARBA00022448"/>
    </source>
</evidence>
<evidence type="ECO:0000256" key="13">
    <source>
        <dbReference type="SAM" id="SignalP"/>
    </source>
</evidence>
<keyword evidence="3 11" id="KW-1134">Transmembrane beta strand</keyword>
<dbReference type="CDD" id="cd01347">
    <property type="entry name" value="ligand_gated_channel"/>
    <property type="match status" value="1"/>
</dbReference>
<evidence type="ECO:0000256" key="1">
    <source>
        <dbReference type="ARBA" id="ARBA00004571"/>
    </source>
</evidence>
<dbReference type="GO" id="GO:0006826">
    <property type="term" value="P:iron ion transport"/>
    <property type="evidence" value="ECO:0007669"/>
    <property type="project" value="UniProtKB-KW"/>
</dbReference>
<comment type="similarity">
    <text evidence="11 12">Belongs to the TonB-dependent receptor family.</text>
</comment>
<evidence type="ECO:0000313" key="16">
    <source>
        <dbReference type="EMBL" id="SEB48928.1"/>
    </source>
</evidence>
<dbReference type="InterPro" id="IPR039426">
    <property type="entry name" value="TonB-dep_rcpt-like"/>
</dbReference>
<evidence type="ECO:0000256" key="3">
    <source>
        <dbReference type="ARBA" id="ARBA00022452"/>
    </source>
</evidence>
<dbReference type="Proteomes" id="UP000199064">
    <property type="component" value="Unassembled WGS sequence"/>
</dbReference>
<dbReference type="Pfam" id="PF00593">
    <property type="entry name" value="TonB_dep_Rec_b-barrel"/>
    <property type="match status" value="1"/>
</dbReference>
<evidence type="ECO:0000256" key="10">
    <source>
        <dbReference type="ARBA" id="ARBA00023237"/>
    </source>
</evidence>
<keyword evidence="8 12" id="KW-0798">TonB box</keyword>
<dbReference type="PROSITE" id="PS52016">
    <property type="entry name" value="TONB_DEPENDENT_REC_3"/>
    <property type="match status" value="1"/>
</dbReference>
<comment type="subcellular location">
    <subcellularLocation>
        <location evidence="1 11">Cell outer membrane</location>
        <topology evidence="1 11">Multi-pass membrane protein</topology>
    </subcellularLocation>
</comment>
<feature type="chain" id="PRO_5011633548" evidence="13">
    <location>
        <begin position="26"/>
        <end position="666"/>
    </location>
</feature>
<evidence type="ECO:0000256" key="11">
    <source>
        <dbReference type="PROSITE-ProRule" id="PRU01360"/>
    </source>
</evidence>
<dbReference type="GO" id="GO:0009279">
    <property type="term" value="C:cell outer membrane"/>
    <property type="evidence" value="ECO:0007669"/>
    <property type="project" value="UniProtKB-SubCell"/>
</dbReference>
<dbReference type="EMBL" id="FNSL01000001">
    <property type="protein sequence ID" value="SEB48928.1"/>
    <property type="molecule type" value="Genomic_DNA"/>
</dbReference>
<evidence type="ECO:0000256" key="9">
    <source>
        <dbReference type="ARBA" id="ARBA00023136"/>
    </source>
</evidence>
<evidence type="ECO:0000256" key="5">
    <source>
        <dbReference type="ARBA" id="ARBA00022692"/>
    </source>
</evidence>
<keyword evidence="9 11" id="KW-0472">Membrane</keyword>
<dbReference type="InterPro" id="IPR036942">
    <property type="entry name" value="Beta-barrel_TonB_sf"/>
</dbReference>
<keyword evidence="6" id="KW-0408">Iron</keyword>
<proteinExistence type="inferred from homology"/>
<evidence type="ECO:0000256" key="12">
    <source>
        <dbReference type="RuleBase" id="RU003357"/>
    </source>
</evidence>
<sequence length="666" mass="73275">MKHKLLRDVSLLALVTGLSLQGASAQDYSDPTLLERLTITATKRNQDYFALPATIDIAQPDALERRNIDNVADLDRVFPDVNIRTRSGRTYANFTIRGQASLDFYNPSTQVYIDGLPQDSFNLARALPGNLDSVELLYGPQGTLYGRGAIGGVINITTRKPDDEFRFGLDGAITTESARSSLHVNLPLIDGALFADATFSALRDKDSYTTMTGEDVGGTDNVHGQVRLRYAPEGSPFDVMLTAGRGRVTSTEEYFVLESMLKERIALPVPSSYDLDTWNLGLNASYDLGFATLTALTGYQDSTLDRTIFGSYTPEWQSTFSQELRIASNPDEGNPIDYVIGGYYQNLDFTRKVPVAGQVSNQKINSYALFADLTWHATDRLDISPGLRFDHEKATATATGGVTLDGENSFSALSPKLGASYRLSDEWLVYGLFSTGFKAGGFTRNVTPANIAFTYDPQNTYNGEVGVKYRNDAGTLEAQLSAYYNVTRDYQMFVGVQPVQYLQNVGEVTSKGVDLKVRAMPTDRFGITAGIGYNHTRFTKYDNPFTPGIDYTGNRVPYAPELTANLMVDYRFDLAGDYGALIPYAAVSYVSDIYFDETNTIGQDGYALVDLGMKWEVNEKVAAEAFVTNLFDTTYTTYGFNAGSPYGNVYQVGQGRTIGGRINLTF</sequence>
<dbReference type="PANTHER" id="PTHR32552">
    <property type="entry name" value="FERRICHROME IRON RECEPTOR-RELATED"/>
    <property type="match status" value="1"/>
</dbReference>
<keyword evidence="10 11" id="KW-0998">Cell outer membrane</keyword>
<dbReference type="Pfam" id="PF07715">
    <property type="entry name" value="Plug"/>
    <property type="match status" value="1"/>
</dbReference>
<keyword evidence="4" id="KW-0410">Iron transport</keyword>
<protein>
    <submittedName>
        <fullName evidence="16">Pesticin/yersiniabactin receptor</fullName>
    </submittedName>
</protein>
<evidence type="ECO:0000313" key="17">
    <source>
        <dbReference type="Proteomes" id="UP000199064"/>
    </source>
</evidence>